<comment type="subcellular location">
    <subcellularLocation>
        <location evidence="1">Membrane</location>
        <topology evidence="1">Multi-pass membrane protein</topology>
    </subcellularLocation>
</comment>
<dbReference type="EMBL" id="CP051180">
    <property type="protein sequence ID" value="QIZ78050.1"/>
    <property type="molecule type" value="Genomic_DNA"/>
</dbReference>
<dbReference type="InterPro" id="IPR038770">
    <property type="entry name" value="Na+/solute_symporter_sf"/>
</dbReference>
<keyword evidence="13" id="KW-1185">Reference proteome</keyword>
<keyword evidence="7" id="KW-0406">Ion transport</keyword>
<feature type="domain" description="RCK N-terminal" evidence="11">
    <location>
        <begin position="388"/>
        <end position="504"/>
    </location>
</feature>
<dbReference type="PANTHER" id="PTHR42751:SF1">
    <property type="entry name" value="CATION_PROTON ANTIPORTER YBAL-RELATED"/>
    <property type="match status" value="1"/>
</dbReference>
<organism evidence="12 13">
    <name type="scientific">Ferrimonas lipolytica</name>
    <dbReference type="NCBI Taxonomy" id="2724191"/>
    <lineage>
        <taxon>Bacteria</taxon>
        <taxon>Pseudomonadati</taxon>
        <taxon>Pseudomonadota</taxon>
        <taxon>Gammaproteobacteria</taxon>
        <taxon>Alteromonadales</taxon>
        <taxon>Ferrimonadaceae</taxon>
        <taxon>Ferrimonas</taxon>
    </lineage>
</organism>
<dbReference type="Pfam" id="PF02254">
    <property type="entry name" value="TrkA_N"/>
    <property type="match status" value="1"/>
</dbReference>
<name>A0A6H1UHG9_9GAMM</name>
<feature type="transmembrane region" description="Helical" evidence="9">
    <location>
        <begin position="246"/>
        <end position="265"/>
    </location>
</feature>
<evidence type="ECO:0000256" key="6">
    <source>
        <dbReference type="ARBA" id="ARBA00022989"/>
    </source>
</evidence>
<reference evidence="12 13" key="1">
    <citation type="submission" date="2020-04" db="EMBL/GenBank/DDBJ databases">
        <title>Ferrimonas sp. S7 isolated from sea water.</title>
        <authorList>
            <person name="Bae S.S."/>
            <person name="Baek K."/>
        </authorList>
    </citation>
    <scope>NUCLEOTIDE SEQUENCE [LARGE SCALE GENOMIC DNA]</scope>
    <source>
        <strain evidence="12 13">S7</strain>
    </source>
</reference>
<evidence type="ECO:0000256" key="9">
    <source>
        <dbReference type="SAM" id="Phobius"/>
    </source>
</evidence>
<proteinExistence type="inferred from homology"/>
<dbReference type="GO" id="GO:0006813">
    <property type="term" value="P:potassium ion transport"/>
    <property type="evidence" value="ECO:0007669"/>
    <property type="project" value="InterPro"/>
</dbReference>
<evidence type="ECO:0000259" key="10">
    <source>
        <dbReference type="Pfam" id="PF00999"/>
    </source>
</evidence>
<dbReference type="InterPro" id="IPR036291">
    <property type="entry name" value="NAD(P)-bd_dom_sf"/>
</dbReference>
<evidence type="ECO:0000256" key="5">
    <source>
        <dbReference type="ARBA" id="ARBA00022692"/>
    </source>
</evidence>
<accession>A0A6H1UHG9</accession>
<dbReference type="Gene3D" id="1.20.1530.20">
    <property type="match status" value="1"/>
</dbReference>
<feature type="transmembrane region" description="Helical" evidence="9">
    <location>
        <begin position="271"/>
        <end position="293"/>
    </location>
</feature>
<comment type="similarity">
    <text evidence="2">Belongs to the monovalent cation:proton antiporter 2 (CPA2) transporter (TC 2.A.37) family.</text>
</comment>
<dbReference type="GO" id="GO:0015297">
    <property type="term" value="F:antiporter activity"/>
    <property type="evidence" value="ECO:0007669"/>
    <property type="project" value="UniProtKB-KW"/>
</dbReference>
<dbReference type="InterPro" id="IPR006153">
    <property type="entry name" value="Cation/H_exchanger_TM"/>
</dbReference>
<feature type="transmembrane region" description="Helical" evidence="9">
    <location>
        <begin position="44"/>
        <end position="62"/>
    </location>
</feature>
<protein>
    <submittedName>
        <fullName evidence="12">Cation:proton antiporter</fullName>
    </submittedName>
</protein>
<feature type="transmembrane region" description="Helical" evidence="9">
    <location>
        <begin position="332"/>
        <end position="352"/>
    </location>
</feature>
<dbReference type="Gene3D" id="3.40.50.720">
    <property type="entry name" value="NAD(P)-binding Rossmann-like Domain"/>
    <property type="match status" value="1"/>
</dbReference>
<evidence type="ECO:0000256" key="3">
    <source>
        <dbReference type="ARBA" id="ARBA00022448"/>
    </source>
</evidence>
<evidence type="ECO:0000256" key="4">
    <source>
        <dbReference type="ARBA" id="ARBA00022449"/>
    </source>
</evidence>
<keyword evidence="8 9" id="KW-0472">Membrane</keyword>
<evidence type="ECO:0000313" key="12">
    <source>
        <dbReference type="EMBL" id="QIZ78050.1"/>
    </source>
</evidence>
<dbReference type="SUPFAM" id="SSF51735">
    <property type="entry name" value="NAD(P)-binding Rossmann-fold domains"/>
    <property type="match status" value="1"/>
</dbReference>
<keyword evidence="3" id="KW-0813">Transport</keyword>
<gene>
    <name evidence="12" type="ORF">HER31_14790</name>
</gene>
<evidence type="ECO:0000256" key="8">
    <source>
        <dbReference type="ARBA" id="ARBA00023136"/>
    </source>
</evidence>
<feature type="transmembrane region" description="Helical" evidence="9">
    <location>
        <begin position="305"/>
        <end position="326"/>
    </location>
</feature>
<dbReference type="KEGG" id="fes:HER31_14790"/>
<keyword evidence="4" id="KW-0050">Antiport</keyword>
<feature type="transmembrane region" description="Helical" evidence="9">
    <location>
        <begin position="82"/>
        <end position="103"/>
    </location>
</feature>
<keyword evidence="6 9" id="KW-1133">Transmembrane helix</keyword>
<dbReference type="InterPro" id="IPR003148">
    <property type="entry name" value="RCK_N"/>
</dbReference>
<dbReference type="GO" id="GO:1902600">
    <property type="term" value="P:proton transmembrane transport"/>
    <property type="evidence" value="ECO:0007669"/>
    <property type="project" value="InterPro"/>
</dbReference>
<dbReference type="PANTHER" id="PTHR42751">
    <property type="entry name" value="SODIUM/HYDROGEN EXCHANGER FAMILY/TRKA DOMAIN PROTEIN"/>
    <property type="match status" value="1"/>
</dbReference>
<evidence type="ECO:0000256" key="2">
    <source>
        <dbReference type="ARBA" id="ARBA00005551"/>
    </source>
</evidence>
<feature type="transmembrane region" description="Helical" evidence="9">
    <location>
        <begin position="197"/>
        <end position="217"/>
    </location>
</feature>
<dbReference type="Proteomes" id="UP000501602">
    <property type="component" value="Chromosome"/>
</dbReference>
<evidence type="ECO:0000256" key="1">
    <source>
        <dbReference type="ARBA" id="ARBA00004141"/>
    </source>
</evidence>
<feature type="transmembrane region" description="Helical" evidence="9">
    <location>
        <begin position="109"/>
        <end position="128"/>
    </location>
</feature>
<keyword evidence="5 9" id="KW-0812">Transmembrane</keyword>
<sequence>MEPITLALPLLFGLLVATVGLPPLLGYLGAGFALFAVGTNQAELITQFADLGVLLLLFAIGLKLDLRSLLKTEIWAGASGHLLITIGLFTALIKLMAFAGIGLLPQLDLSQAILVSFALSFSSTVFVIKSLEQSGDTESLYGRTAIGILIMQDLFAVLYLTFSKGVLPSPWALSLLLLIPVRPLLTKVMDRCGHGEMLVLFGLVMTLVPGAALFEAVGLKPDLGALIMGILLAGHSKSSELAKSLFLFKELFLVAFFLSIGLQGFPTIDELYTALALLLLLPLKLGLFVALLLRARFRLRSAMMTSFSLTNFSEFGLIVMTAALATGALTDSWLRIIALMVSLSFLVSAPLVKYAQPLYHWLQLRLTNVERTPLHPEDQPIDLGTPKIIIFGMGRIGSAAYDAFKEQYGDVVLGVDHKSSIIDRHTNDGRKAILGDGTDTDFWDKLLPVDSVHLIVLAMPSHHGNLSTAELISQSHYKGKISAVVRYHDEQDALLEMGVHNVYNIYHAAGTGLADSIIETLPPSLQYTRSM</sequence>
<feature type="domain" description="Cation/H+ exchanger transmembrane" evidence="10">
    <location>
        <begin position="9"/>
        <end position="351"/>
    </location>
</feature>
<dbReference type="RefSeq" id="WP_168661639.1">
    <property type="nucleotide sequence ID" value="NZ_CP051180.1"/>
</dbReference>
<evidence type="ECO:0000313" key="13">
    <source>
        <dbReference type="Proteomes" id="UP000501602"/>
    </source>
</evidence>
<dbReference type="Pfam" id="PF00999">
    <property type="entry name" value="Na_H_Exchanger"/>
    <property type="match status" value="1"/>
</dbReference>
<evidence type="ECO:0000259" key="11">
    <source>
        <dbReference type="Pfam" id="PF02254"/>
    </source>
</evidence>
<dbReference type="GO" id="GO:0016020">
    <property type="term" value="C:membrane"/>
    <property type="evidence" value="ECO:0007669"/>
    <property type="project" value="UniProtKB-SubCell"/>
</dbReference>
<dbReference type="AlphaFoldDB" id="A0A6H1UHG9"/>
<feature type="transmembrane region" description="Helical" evidence="9">
    <location>
        <begin position="140"/>
        <end position="162"/>
    </location>
</feature>
<evidence type="ECO:0000256" key="7">
    <source>
        <dbReference type="ARBA" id="ARBA00023065"/>
    </source>
</evidence>